<dbReference type="AlphaFoldDB" id="S4PT62"/>
<evidence type="ECO:0000313" key="1">
    <source>
        <dbReference type="EMBL" id="JAA79967.1"/>
    </source>
</evidence>
<sequence length="68" mass="8394">YRVIPYEIYLFTFQQYLAIRLHVVYVNNRIHMHRIIGLATYFVHFSQLIWLCNKTYTNSKSHKYIIQI</sequence>
<feature type="non-terminal residue" evidence="1">
    <location>
        <position position="1"/>
    </location>
</feature>
<dbReference type="EMBL" id="GAIX01012593">
    <property type="protein sequence ID" value="JAA79967.1"/>
    <property type="molecule type" value="Transcribed_RNA"/>
</dbReference>
<reference evidence="1" key="2">
    <citation type="submission" date="2013-05" db="EMBL/GenBank/DDBJ databases">
        <authorList>
            <person name="Carter J.-M."/>
            <person name="Baker S.C."/>
            <person name="Pink R."/>
            <person name="Carter D.R.F."/>
            <person name="Collins A."/>
            <person name="Tomlin J."/>
            <person name="Gibbs M."/>
            <person name="Breuker C.J."/>
        </authorList>
    </citation>
    <scope>NUCLEOTIDE SEQUENCE</scope>
    <source>
        <tissue evidence="1">Ovary</tissue>
    </source>
</reference>
<accession>S4PT62</accession>
<proteinExistence type="predicted"/>
<reference evidence="1" key="1">
    <citation type="journal article" date="2013" name="BMC Genomics">
        <title>Unscrambling butterfly oogenesis.</title>
        <authorList>
            <person name="Carter J.M."/>
            <person name="Baker S.C."/>
            <person name="Pink R."/>
            <person name="Carter D.R."/>
            <person name="Collins A."/>
            <person name="Tomlin J."/>
            <person name="Gibbs M."/>
            <person name="Breuker C.J."/>
        </authorList>
    </citation>
    <scope>NUCLEOTIDE SEQUENCE</scope>
    <source>
        <tissue evidence="1">Ovary</tissue>
    </source>
</reference>
<name>S4PT62_9NEOP</name>
<organism evidence="1">
    <name type="scientific">Pararge aegeria</name>
    <name type="common">speckled wood butterfly</name>
    <dbReference type="NCBI Taxonomy" id="116150"/>
    <lineage>
        <taxon>Eukaryota</taxon>
        <taxon>Metazoa</taxon>
        <taxon>Ecdysozoa</taxon>
        <taxon>Arthropoda</taxon>
        <taxon>Hexapoda</taxon>
        <taxon>Insecta</taxon>
        <taxon>Pterygota</taxon>
        <taxon>Neoptera</taxon>
        <taxon>Endopterygota</taxon>
        <taxon>Lepidoptera</taxon>
        <taxon>Glossata</taxon>
        <taxon>Ditrysia</taxon>
        <taxon>Papilionoidea</taxon>
        <taxon>Nymphalidae</taxon>
        <taxon>Satyrinae</taxon>
        <taxon>Satyrini</taxon>
        <taxon>Parargina</taxon>
        <taxon>Pararge</taxon>
    </lineage>
</organism>
<protein>
    <submittedName>
        <fullName evidence="1">Uncharacterized protein</fullName>
    </submittedName>
</protein>